<dbReference type="OrthoDB" id="10671926at2759"/>
<comment type="caution">
    <text evidence="1">The sequence shown here is derived from an EMBL/GenBank/DDBJ whole genome shotgun (WGS) entry which is preliminary data.</text>
</comment>
<reference evidence="1" key="1">
    <citation type="journal article" date="2021" name="Sci. Rep.">
        <title>Diploid genomic architecture of Nitzschia inconspicua, an elite biomass production diatom.</title>
        <authorList>
            <person name="Oliver A."/>
            <person name="Podell S."/>
            <person name="Pinowska A."/>
            <person name="Traller J.C."/>
            <person name="Smith S.R."/>
            <person name="McClure R."/>
            <person name="Beliaev A."/>
            <person name="Bohutskyi P."/>
            <person name="Hill E.A."/>
            <person name="Rabines A."/>
            <person name="Zheng H."/>
            <person name="Allen L.Z."/>
            <person name="Kuo A."/>
            <person name="Grigoriev I.V."/>
            <person name="Allen A.E."/>
            <person name="Hazlebeck D."/>
            <person name="Allen E.E."/>
        </authorList>
    </citation>
    <scope>NUCLEOTIDE SEQUENCE</scope>
    <source>
        <strain evidence="1">Hildebrandi</strain>
    </source>
</reference>
<organism evidence="1 2">
    <name type="scientific">Nitzschia inconspicua</name>
    <dbReference type="NCBI Taxonomy" id="303405"/>
    <lineage>
        <taxon>Eukaryota</taxon>
        <taxon>Sar</taxon>
        <taxon>Stramenopiles</taxon>
        <taxon>Ochrophyta</taxon>
        <taxon>Bacillariophyta</taxon>
        <taxon>Bacillariophyceae</taxon>
        <taxon>Bacillariophycidae</taxon>
        <taxon>Bacillariales</taxon>
        <taxon>Bacillariaceae</taxon>
        <taxon>Nitzschia</taxon>
    </lineage>
</organism>
<protein>
    <submittedName>
        <fullName evidence="1">Uncharacterized protein</fullName>
    </submittedName>
</protein>
<evidence type="ECO:0000313" key="2">
    <source>
        <dbReference type="Proteomes" id="UP000693970"/>
    </source>
</evidence>
<reference evidence="1" key="2">
    <citation type="submission" date="2021-04" db="EMBL/GenBank/DDBJ databases">
        <authorList>
            <person name="Podell S."/>
        </authorList>
    </citation>
    <scope>NUCLEOTIDE SEQUENCE</scope>
    <source>
        <strain evidence="1">Hildebrandi</strain>
    </source>
</reference>
<accession>A0A9K3LW23</accession>
<name>A0A9K3LW23_9STRA</name>
<evidence type="ECO:0000313" key="1">
    <source>
        <dbReference type="EMBL" id="KAG7369114.1"/>
    </source>
</evidence>
<sequence length="313" mass="35087">MVQSLIFASNLEVEEKPLLGGPPLKKQRTFSPASLADFHPSMVCWLSQQQGGQPPRDGIEDDEDNGEFGMDCSPCFFSKDLSMEMLLAEYLTDSIDEKMIQTGLGLLWGRLGGGEFASSVTISVRQQREEILRLGGHWILTNLMGQYEENPAIQIQCCSILTELMWEGGATRYQVYCAGGMDKVIGAMERCPDNVHLQLSGCRFLSRLVLAPVSTTILEAVVRSSMGLRGIFRLLHRFGTEQSYEGMDPMNKELNRAATSLLYAMVGQCPFGLRAEISEEMKHHRLDSGVFRCLTMMLEDYDSRSVRDEQYVL</sequence>
<dbReference type="AlphaFoldDB" id="A0A9K3LW23"/>
<dbReference type="EMBL" id="JAGRRH010000006">
    <property type="protein sequence ID" value="KAG7369114.1"/>
    <property type="molecule type" value="Genomic_DNA"/>
</dbReference>
<proteinExistence type="predicted"/>
<gene>
    <name evidence="1" type="ORF">IV203_031857</name>
</gene>
<keyword evidence="2" id="KW-1185">Reference proteome</keyword>
<dbReference type="Proteomes" id="UP000693970">
    <property type="component" value="Unassembled WGS sequence"/>
</dbReference>